<organism evidence="3 4">
    <name type="scientific">Phanerochaete sordida</name>
    <dbReference type="NCBI Taxonomy" id="48140"/>
    <lineage>
        <taxon>Eukaryota</taxon>
        <taxon>Fungi</taxon>
        <taxon>Dikarya</taxon>
        <taxon>Basidiomycota</taxon>
        <taxon>Agaricomycotina</taxon>
        <taxon>Agaricomycetes</taxon>
        <taxon>Polyporales</taxon>
        <taxon>Phanerochaetaceae</taxon>
        <taxon>Phanerochaete</taxon>
    </lineage>
</organism>
<feature type="transmembrane region" description="Helical" evidence="2">
    <location>
        <begin position="219"/>
        <end position="240"/>
    </location>
</feature>
<dbReference type="OrthoDB" id="3346544at2759"/>
<proteinExistence type="predicted"/>
<evidence type="ECO:0000313" key="4">
    <source>
        <dbReference type="Proteomes" id="UP000703269"/>
    </source>
</evidence>
<name>A0A9P3GJU3_9APHY</name>
<feature type="transmembrane region" description="Helical" evidence="2">
    <location>
        <begin position="54"/>
        <end position="72"/>
    </location>
</feature>
<evidence type="ECO:0000313" key="3">
    <source>
        <dbReference type="EMBL" id="GJE96832.1"/>
    </source>
</evidence>
<keyword evidence="4" id="KW-1185">Reference proteome</keyword>
<keyword evidence="2" id="KW-0812">Transmembrane</keyword>
<protein>
    <submittedName>
        <fullName evidence="3">Uncharacterized protein</fullName>
    </submittedName>
</protein>
<dbReference type="EMBL" id="BPQB01000064">
    <property type="protein sequence ID" value="GJE96832.1"/>
    <property type="molecule type" value="Genomic_DNA"/>
</dbReference>
<accession>A0A9P3GJU3</accession>
<sequence>MATILPTAAELLGLILQTLFYGAYLILYAASLYFLYGGKLATRRRRGRQSPNKAVLLGGFALFLTVTPQWIIELIRVWSAFIHHADTPSGPLLYLSDLRAPLSIARLSLYVVEVFVSDFILLVRLWVVWGRDWRIAAAPVLTWMGLVVCGCMYTFEISRLPPGVNFFQSASADWVASGLALTLFTNIYCTGLLSWKIWSSHHALQRAMTHYKPSTAMRILATLIESAALYTLSSLVIVVTYFCQSFASFTCISMMAPLVGIAYCLIIVRYGMDGAFKAAAPFSSVRFSPRVDDSAPSTAEEGEGVAVKSFAGGAMPRMRGEVGPETNAKGDSEQP</sequence>
<evidence type="ECO:0000256" key="1">
    <source>
        <dbReference type="SAM" id="MobiDB-lite"/>
    </source>
</evidence>
<evidence type="ECO:0000256" key="2">
    <source>
        <dbReference type="SAM" id="Phobius"/>
    </source>
</evidence>
<feature type="transmembrane region" description="Helical" evidence="2">
    <location>
        <begin position="107"/>
        <end position="128"/>
    </location>
</feature>
<feature type="transmembrane region" description="Helical" evidence="2">
    <location>
        <begin position="246"/>
        <end position="268"/>
    </location>
</feature>
<feature type="transmembrane region" description="Helical" evidence="2">
    <location>
        <begin position="175"/>
        <end position="198"/>
    </location>
</feature>
<feature type="transmembrane region" description="Helical" evidence="2">
    <location>
        <begin position="135"/>
        <end position="155"/>
    </location>
</feature>
<comment type="caution">
    <text evidence="3">The sequence shown here is derived from an EMBL/GenBank/DDBJ whole genome shotgun (WGS) entry which is preliminary data.</text>
</comment>
<keyword evidence="2" id="KW-0472">Membrane</keyword>
<dbReference type="AlphaFoldDB" id="A0A9P3GJU3"/>
<dbReference type="Proteomes" id="UP000703269">
    <property type="component" value="Unassembled WGS sequence"/>
</dbReference>
<feature type="compositionally biased region" description="Basic and acidic residues" evidence="1">
    <location>
        <begin position="318"/>
        <end position="335"/>
    </location>
</feature>
<keyword evidence="2" id="KW-1133">Transmembrane helix</keyword>
<feature type="region of interest" description="Disordered" evidence="1">
    <location>
        <begin position="312"/>
        <end position="335"/>
    </location>
</feature>
<gene>
    <name evidence="3" type="ORF">PsYK624_130390</name>
</gene>
<reference evidence="3 4" key="1">
    <citation type="submission" date="2021-08" db="EMBL/GenBank/DDBJ databases">
        <title>Draft Genome Sequence of Phanerochaete sordida strain YK-624.</title>
        <authorList>
            <person name="Mori T."/>
            <person name="Dohra H."/>
            <person name="Suzuki T."/>
            <person name="Kawagishi H."/>
            <person name="Hirai H."/>
        </authorList>
    </citation>
    <scope>NUCLEOTIDE SEQUENCE [LARGE SCALE GENOMIC DNA]</scope>
    <source>
        <strain evidence="3 4">YK-624</strain>
    </source>
</reference>
<feature type="transmembrane region" description="Helical" evidence="2">
    <location>
        <begin position="12"/>
        <end position="34"/>
    </location>
</feature>